<dbReference type="CDD" id="cd01948">
    <property type="entry name" value="EAL"/>
    <property type="match status" value="1"/>
</dbReference>
<dbReference type="Gene3D" id="3.30.70.270">
    <property type="match status" value="1"/>
</dbReference>
<comment type="caution">
    <text evidence="3">The sequence shown here is derived from an EMBL/GenBank/DDBJ whole genome shotgun (WGS) entry which is preliminary data.</text>
</comment>
<dbReference type="Pfam" id="PF00563">
    <property type="entry name" value="EAL"/>
    <property type="match status" value="1"/>
</dbReference>
<dbReference type="InterPro" id="IPR029787">
    <property type="entry name" value="Nucleotide_cyclase"/>
</dbReference>
<dbReference type="InterPro" id="IPR000160">
    <property type="entry name" value="GGDEF_dom"/>
</dbReference>
<dbReference type="InterPro" id="IPR043128">
    <property type="entry name" value="Rev_trsase/Diguanyl_cyclase"/>
</dbReference>
<dbReference type="SUPFAM" id="SSF141868">
    <property type="entry name" value="EAL domain-like"/>
    <property type="match status" value="1"/>
</dbReference>
<dbReference type="AlphaFoldDB" id="A0A3C1KNJ5"/>
<sequence length="423" mass="47485">GFRAHLERAMQRSQRYRFKTGLLYLNIDQFTNINDHYGEQNGDAVIQALSQRMLSKLRSSDSIARLGGDEFAVVLEDVGTPADMARIADKMLQAIAAPYYLEGQHVAIDASIGGALFADDAANMSELMDHARSAMLQAKAIPGCRFVAYSDHLQFDMQGSSTLAAELRVAARHNQFELHYQPRMDLERGRLAGLEALLRWNHPQRGLICPGEFIAECEDMGLMKTIGYQVIQHACCALNWLGDQHMDDVVVAVNISFSQIQDERFIAAVKDTLQRTGANPALLEFELTETTILKDPAVIKASMHELMQLGIRFSLDDFGTGFSQLTHLTELPISAIKVDAAFVRDLPHNVQQAAVCSLIIEMARRLEIEVIAEGVENHEQVSFLRSQNCEQVQGFYYSKAIPLQQLPRFVQEQRFKQRERISS</sequence>
<feature type="domain" description="GGDEF" evidence="2">
    <location>
        <begin position="18"/>
        <end position="152"/>
    </location>
</feature>
<accession>A0A3C1KNJ5</accession>
<name>A0A3C1KNJ5_9GAMM</name>
<dbReference type="SUPFAM" id="SSF55073">
    <property type="entry name" value="Nucleotide cyclase"/>
    <property type="match status" value="1"/>
</dbReference>
<evidence type="ECO:0000259" key="1">
    <source>
        <dbReference type="PROSITE" id="PS50883"/>
    </source>
</evidence>
<dbReference type="Pfam" id="PF00990">
    <property type="entry name" value="GGDEF"/>
    <property type="match status" value="1"/>
</dbReference>
<feature type="domain" description="EAL" evidence="1">
    <location>
        <begin position="160"/>
        <end position="414"/>
    </location>
</feature>
<evidence type="ECO:0000313" key="3">
    <source>
        <dbReference type="EMBL" id="HAN27806.1"/>
    </source>
</evidence>
<dbReference type="PANTHER" id="PTHR44757:SF2">
    <property type="entry name" value="BIOFILM ARCHITECTURE MAINTENANCE PROTEIN MBAA"/>
    <property type="match status" value="1"/>
</dbReference>
<organism evidence="3 4">
    <name type="scientific">Haliea salexigens</name>
    <dbReference type="NCBI Taxonomy" id="287487"/>
    <lineage>
        <taxon>Bacteria</taxon>
        <taxon>Pseudomonadati</taxon>
        <taxon>Pseudomonadota</taxon>
        <taxon>Gammaproteobacteria</taxon>
        <taxon>Cellvibrionales</taxon>
        <taxon>Halieaceae</taxon>
        <taxon>Haliea</taxon>
    </lineage>
</organism>
<dbReference type="STRING" id="1121937.GCA_000423125_01742"/>
<dbReference type="Proteomes" id="UP000259273">
    <property type="component" value="Unassembled WGS sequence"/>
</dbReference>
<gene>
    <name evidence="3" type="ORF">DCP75_08830</name>
</gene>
<dbReference type="PANTHER" id="PTHR44757">
    <property type="entry name" value="DIGUANYLATE CYCLASE DGCP"/>
    <property type="match status" value="1"/>
</dbReference>
<dbReference type="InterPro" id="IPR001633">
    <property type="entry name" value="EAL_dom"/>
</dbReference>
<dbReference type="PROSITE" id="PS50887">
    <property type="entry name" value="GGDEF"/>
    <property type="match status" value="1"/>
</dbReference>
<evidence type="ECO:0000259" key="2">
    <source>
        <dbReference type="PROSITE" id="PS50887"/>
    </source>
</evidence>
<dbReference type="PROSITE" id="PS50883">
    <property type="entry name" value="EAL"/>
    <property type="match status" value="1"/>
</dbReference>
<dbReference type="InterPro" id="IPR052155">
    <property type="entry name" value="Biofilm_reg_signaling"/>
</dbReference>
<dbReference type="SMART" id="SM00267">
    <property type="entry name" value="GGDEF"/>
    <property type="match status" value="1"/>
</dbReference>
<dbReference type="NCBIfam" id="TIGR00254">
    <property type="entry name" value="GGDEF"/>
    <property type="match status" value="1"/>
</dbReference>
<dbReference type="SMART" id="SM00052">
    <property type="entry name" value="EAL"/>
    <property type="match status" value="1"/>
</dbReference>
<evidence type="ECO:0008006" key="5">
    <source>
        <dbReference type="Google" id="ProtNLM"/>
    </source>
</evidence>
<dbReference type="Gene3D" id="3.20.20.450">
    <property type="entry name" value="EAL domain"/>
    <property type="match status" value="1"/>
</dbReference>
<dbReference type="EMBL" id="DMND01000122">
    <property type="protein sequence ID" value="HAN27806.1"/>
    <property type="molecule type" value="Genomic_DNA"/>
</dbReference>
<protein>
    <recommendedName>
        <fullName evidence="5">Diguanylate cyclase</fullName>
    </recommendedName>
</protein>
<proteinExistence type="predicted"/>
<dbReference type="InterPro" id="IPR035919">
    <property type="entry name" value="EAL_sf"/>
</dbReference>
<reference evidence="3 4" key="1">
    <citation type="journal article" date="2018" name="Nat. Biotechnol.">
        <title>A standardized bacterial taxonomy based on genome phylogeny substantially revises the tree of life.</title>
        <authorList>
            <person name="Parks D.H."/>
            <person name="Chuvochina M."/>
            <person name="Waite D.W."/>
            <person name="Rinke C."/>
            <person name="Skarshewski A."/>
            <person name="Chaumeil P.A."/>
            <person name="Hugenholtz P."/>
        </authorList>
    </citation>
    <scope>NUCLEOTIDE SEQUENCE [LARGE SCALE GENOMIC DNA]</scope>
    <source>
        <strain evidence="3">UBA9158</strain>
    </source>
</reference>
<feature type="non-terminal residue" evidence="3">
    <location>
        <position position="1"/>
    </location>
</feature>
<evidence type="ECO:0000313" key="4">
    <source>
        <dbReference type="Proteomes" id="UP000259273"/>
    </source>
</evidence>
<dbReference type="CDD" id="cd01949">
    <property type="entry name" value="GGDEF"/>
    <property type="match status" value="1"/>
</dbReference>